<proteinExistence type="inferred from homology"/>
<evidence type="ECO:0000256" key="5">
    <source>
        <dbReference type="ARBA" id="ARBA00022801"/>
    </source>
</evidence>
<dbReference type="GO" id="GO:0003677">
    <property type="term" value="F:DNA binding"/>
    <property type="evidence" value="ECO:0007669"/>
    <property type="project" value="UniProtKB-UniRule"/>
</dbReference>
<protein>
    <recommendedName>
        <fullName evidence="11 12">Replicative DNA helicase</fullName>
        <ecNumber evidence="11 12">5.6.2.3</ecNumber>
    </recommendedName>
</protein>
<dbReference type="GO" id="GO:0006269">
    <property type="term" value="P:DNA replication, synthesis of primer"/>
    <property type="evidence" value="ECO:0007669"/>
    <property type="project" value="UniProtKB-UniRule"/>
</dbReference>
<accession>A0A9D8KGU5</accession>
<name>A0A9D8KGU5_9DELT</name>
<evidence type="ECO:0000256" key="11">
    <source>
        <dbReference type="NCBIfam" id="TIGR00665"/>
    </source>
</evidence>
<dbReference type="EC" id="5.6.2.3" evidence="11 12"/>
<evidence type="ECO:0000256" key="12">
    <source>
        <dbReference type="RuleBase" id="RU362085"/>
    </source>
</evidence>
<comment type="function">
    <text evidence="12">The main replicative DNA helicase, it participates in initiation and elongation during chromosome replication. Travels ahead of the DNA replisome, separating dsDNA into templates for DNA synthesis. A processive ATP-dependent 5'-3' DNA helicase it has DNA-dependent ATPase activity.</text>
</comment>
<evidence type="ECO:0000256" key="9">
    <source>
        <dbReference type="ARBA" id="ARBA00023235"/>
    </source>
</evidence>
<keyword evidence="2 12" id="KW-0639">Primosome</keyword>
<organism evidence="14 15">
    <name type="scientific">Candidatus Zymogenus saltonus</name>
    <dbReference type="NCBI Taxonomy" id="2844893"/>
    <lineage>
        <taxon>Bacteria</taxon>
        <taxon>Deltaproteobacteria</taxon>
        <taxon>Candidatus Zymogenia</taxon>
        <taxon>Candidatus Zymogeniales</taxon>
        <taxon>Candidatus Zymogenaceae</taxon>
        <taxon>Candidatus Zymogenus</taxon>
    </lineage>
</organism>
<dbReference type="InterPro" id="IPR003593">
    <property type="entry name" value="AAA+_ATPase"/>
</dbReference>
<dbReference type="GO" id="GO:0016787">
    <property type="term" value="F:hydrolase activity"/>
    <property type="evidence" value="ECO:0007669"/>
    <property type="project" value="UniProtKB-KW"/>
</dbReference>
<keyword evidence="9" id="KW-0413">Isomerase</keyword>
<dbReference type="InterPro" id="IPR007694">
    <property type="entry name" value="DNA_helicase_DnaB-like_C"/>
</dbReference>
<gene>
    <name evidence="14" type="primary">dnaB</name>
    <name evidence="14" type="ORF">JW984_14650</name>
</gene>
<dbReference type="GO" id="GO:0005524">
    <property type="term" value="F:ATP binding"/>
    <property type="evidence" value="ECO:0007669"/>
    <property type="project" value="UniProtKB-UniRule"/>
</dbReference>
<dbReference type="InterPro" id="IPR036185">
    <property type="entry name" value="DNA_heli_DnaB-like_N_sf"/>
</dbReference>
<comment type="caution">
    <text evidence="14">The sequence shown here is derived from an EMBL/GenBank/DDBJ whole genome shotgun (WGS) entry which is preliminary data.</text>
</comment>
<dbReference type="NCBIfam" id="TIGR00665">
    <property type="entry name" value="DnaB"/>
    <property type="match status" value="1"/>
</dbReference>
<dbReference type="PROSITE" id="PS51199">
    <property type="entry name" value="SF4_HELICASE"/>
    <property type="match status" value="1"/>
</dbReference>
<comment type="similarity">
    <text evidence="1 12">Belongs to the helicase family. DnaB subfamily.</text>
</comment>
<dbReference type="Pfam" id="PF03796">
    <property type="entry name" value="DnaB_C"/>
    <property type="match status" value="1"/>
</dbReference>
<keyword evidence="3 12" id="KW-0235">DNA replication</keyword>
<dbReference type="PANTHER" id="PTHR30153:SF2">
    <property type="entry name" value="REPLICATIVE DNA HELICASE"/>
    <property type="match status" value="1"/>
</dbReference>
<evidence type="ECO:0000259" key="13">
    <source>
        <dbReference type="PROSITE" id="PS51199"/>
    </source>
</evidence>
<evidence type="ECO:0000256" key="1">
    <source>
        <dbReference type="ARBA" id="ARBA00008428"/>
    </source>
</evidence>
<feature type="domain" description="SF4 helicase" evidence="13">
    <location>
        <begin position="186"/>
        <end position="458"/>
    </location>
</feature>
<dbReference type="GO" id="GO:0043139">
    <property type="term" value="F:5'-3' DNA helicase activity"/>
    <property type="evidence" value="ECO:0007669"/>
    <property type="project" value="UniProtKB-EC"/>
</dbReference>
<dbReference type="AlphaFoldDB" id="A0A9D8KGU5"/>
<dbReference type="GO" id="GO:0005829">
    <property type="term" value="C:cytosol"/>
    <property type="evidence" value="ECO:0007669"/>
    <property type="project" value="TreeGrafter"/>
</dbReference>
<dbReference type="SMART" id="SM00382">
    <property type="entry name" value="AAA"/>
    <property type="match status" value="1"/>
</dbReference>
<dbReference type="Proteomes" id="UP000809273">
    <property type="component" value="Unassembled WGS sequence"/>
</dbReference>
<dbReference type="InterPro" id="IPR027417">
    <property type="entry name" value="P-loop_NTPase"/>
</dbReference>
<dbReference type="Gene3D" id="3.40.50.300">
    <property type="entry name" value="P-loop containing nucleotide triphosphate hydrolases"/>
    <property type="match status" value="1"/>
</dbReference>
<dbReference type="InterPro" id="IPR007693">
    <property type="entry name" value="DNA_helicase_DnaB-like_N"/>
</dbReference>
<sequence>MATPISDKAAKEVLRIPPQNLDAEKSVLGGILLEDKAIAKVLDIIAPSDFYRKNHGDIFTAMIELFDKNEPVDLVTLSNALKKRGRLEDIGGLAYLTSLVEEIPTAANIHYYAKIVKEKSVLRNLITISGEITADAYEAAKEVDEILDEAESKIFKISEYKITTEYSNLKPIINESYKKFEKLYDKIEPISGVPTGFHELDKKTSGFQISDLIIIAGRPSMGKTALALNIARNCAVDFKVPVLIFSLEMSKEQLALRLLSSESKIDLVRLRTGTLKESWDRLGRAAGMLYEAPITIDDTASLNPLEMRAKARRLKAERNIGLVVVDYLQLMTGMGRAERRDLEISEISRSLKAMAKELNVPVVALSQLSRAVESRENKRPILADLRESGALEQDADLIIFIYRDDVYRSKKSEEEQYVKTDKSVAEIIIGKHRNGPTGMIELAFLKEYTRFDNLSKMEEPSGARF</sequence>
<dbReference type="NCBIfam" id="NF004384">
    <property type="entry name" value="PRK05748.1"/>
    <property type="match status" value="1"/>
</dbReference>
<dbReference type="FunFam" id="3.40.50.300:FF:001761">
    <property type="entry name" value="Replicative DNA helicase"/>
    <property type="match status" value="1"/>
</dbReference>
<comment type="catalytic activity">
    <reaction evidence="10 12">
        <text>ATP + H2O = ADP + phosphate + H(+)</text>
        <dbReference type="Rhea" id="RHEA:13065"/>
        <dbReference type="ChEBI" id="CHEBI:15377"/>
        <dbReference type="ChEBI" id="CHEBI:15378"/>
        <dbReference type="ChEBI" id="CHEBI:30616"/>
        <dbReference type="ChEBI" id="CHEBI:43474"/>
        <dbReference type="ChEBI" id="CHEBI:456216"/>
        <dbReference type="EC" id="5.6.2.3"/>
    </reaction>
</comment>
<evidence type="ECO:0000313" key="15">
    <source>
        <dbReference type="Proteomes" id="UP000809273"/>
    </source>
</evidence>
<reference evidence="14" key="1">
    <citation type="journal article" date="2021" name="Environ. Microbiol.">
        <title>Genomic characterization of three novel Desulfobacterota classes expand the metabolic and phylogenetic diversity of the phylum.</title>
        <authorList>
            <person name="Murphy C.L."/>
            <person name="Biggerstaff J."/>
            <person name="Eichhorn A."/>
            <person name="Ewing E."/>
            <person name="Shahan R."/>
            <person name="Soriano D."/>
            <person name="Stewart S."/>
            <person name="VanMol K."/>
            <person name="Walker R."/>
            <person name="Walters P."/>
            <person name="Elshahed M.S."/>
            <person name="Youssef N.H."/>
        </authorList>
    </citation>
    <scope>NUCLEOTIDE SEQUENCE</scope>
    <source>
        <strain evidence="14">Zod_Metabat.24</strain>
    </source>
</reference>
<keyword evidence="5 12" id="KW-0378">Hydrolase</keyword>
<evidence type="ECO:0000256" key="6">
    <source>
        <dbReference type="ARBA" id="ARBA00022806"/>
    </source>
</evidence>
<evidence type="ECO:0000256" key="7">
    <source>
        <dbReference type="ARBA" id="ARBA00022840"/>
    </source>
</evidence>
<dbReference type="Pfam" id="PF00772">
    <property type="entry name" value="DnaB"/>
    <property type="match status" value="1"/>
</dbReference>
<dbReference type="PANTHER" id="PTHR30153">
    <property type="entry name" value="REPLICATIVE DNA HELICASE DNAB"/>
    <property type="match status" value="1"/>
</dbReference>
<evidence type="ECO:0000313" key="14">
    <source>
        <dbReference type="EMBL" id="MBN1574434.1"/>
    </source>
</evidence>
<dbReference type="CDD" id="cd00984">
    <property type="entry name" value="DnaB_C"/>
    <property type="match status" value="1"/>
</dbReference>
<dbReference type="Gene3D" id="1.10.860.10">
    <property type="entry name" value="DNAb Helicase, Chain A"/>
    <property type="match status" value="1"/>
</dbReference>
<dbReference type="InterPro" id="IPR007692">
    <property type="entry name" value="DNA_helicase_DnaB"/>
</dbReference>
<reference evidence="14" key="2">
    <citation type="submission" date="2021-01" db="EMBL/GenBank/DDBJ databases">
        <authorList>
            <person name="Hahn C.R."/>
            <person name="Youssef N.H."/>
            <person name="Elshahed M."/>
        </authorList>
    </citation>
    <scope>NUCLEOTIDE SEQUENCE</scope>
    <source>
        <strain evidence="14">Zod_Metabat.24</strain>
    </source>
</reference>
<dbReference type="GO" id="GO:1990077">
    <property type="term" value="C:primosome complex"/>
    <property type="evidence" value="ECO:0007669"/>
    <property type="project" value="UniProtKB-UniRule"/>
</dbReference>
<evidence type="ECO:0000256" key="3">
    <source>
        <dbReference type="ARBA" id="ARBA00022705"/>
    </source>
</evidence>
<keyword evidence="6 12" id="KW-0347">Helicase</keyword>
<dbReference type="FunFam" id="1.10.860.10:FF:000001">
    <property type="entry name" value="Replicative DNA helicase"/>
    <property type="match status" value="1"/>
</dbReference>
<evidence type="ECO:0000256" key="10">
    <source>
        <dbReference type="ARBA" id="ARBA00048954"/>
    </source>
</evidence>
<keyword evidence="8 12" id="KW-0238">DNA-binding</keyword>
<evidence type="ECO:0000256" key="4">
    <source>
        <dbReference type="ARBA" id="ARBA00022741"/>
    </source>
</evidence>
<evidence type="ECO:0000256" key="2">
    <source>
        <dbReference type="ARBA" id="ARBA00022515"/>
    </source>
</evidence>
<dbReference type="SUPFAM" id="SSF48024">
    <property type="entry name" value="N-terminal domain of DnaB helicase"/>
    <property type="match status" value="1"/>
</dbReference>
<evidence type="ECO:0000256" key="8">
    <source>
        <dbReference type="ARBA" id="ARBA00023125"/>
    </source>
</evidence>
<dbReference type="SUPFAM" id="SSF52540">
    <property type="entry name" value="P-loop containing nucleoside triphosphate hydrolases"/>
    <property type="match status" value="1"/>
</dbReference>
<keyword evidence="4 12" id="KW-0547">Nucleotide-binding</keyword>
<keyword evidence="7 12" id="KW-0067">ATP-binding</keyword>
<dbReference type="InterPro" id="IPR016136">
    <property type="entry name" value="DNA_helicase_N/primase_C"/>
</dbReference>
<dbReference type="EMBL" id="JAFGIX010000079">
    <property type="protein sequence ID" value="MBN1574434.1"/>
    <property type="molecule type" value="Genomic_DNA"/>
</dbReference>